<sequence>MIIKKVVCISLVLGALLLSKLYSTPKIQPMLVSNLLGEVNKNVEIGDDETPAAKEENPSNYLETINFAEEEIPTNLPQVESKLLRYMKKFSFSKTGSYDLHKKAEKHLPKISKILASYGIPDDFKYVPLLESGMNQSTTSHKGAGGYWQFMPQTARLYGLVVNGSRDDRKDFTKSTHAAARYIKDLYKQFGNWTLVAAAYNVGGGRLKSAIKRQNEDSYYELALNAETSSYVYKLISIKEIIENPDKHGYKRYAKHDVETENDPKMF</sequence>
<organism evidence="3 4">
    <name type="scientific">Rhinopithecimicrobium faecis</name>
    <dbReference type="NCBI Taxonomy" id="2820698"/>
    <lineage>
        <taxon>Bacteria</taxon>
        <taxon>Pseudomonadati</taxon>
        <taxon>Bacteroidota</taxon>
        <taxon>Sphingobacteriia</taxon>
        <taxon>Sphingobacteriales</taxon>
        <taxon>Sphingobacteriaceae</taxon>
        <taxon>Rhinopithecimicrobium</taxon>
    </lineage>
</organism>
<dbReference type="Gene3D" id="1.10.530.10">
    <property type="match status" value="1"/>
</dbReference>
<dbReference type="EMBL" id="JAGKSB010000003">
    <property type="protein sequence ID" value="MBP3942522.1"/>
    <property type="molecule type" value="Genomic_DNA"/>
</dbReference>
<dbReference type="SUPFAM" id="SSF53955">
    <property type="entry name" value="Lysozyme-like"/>
    <property type="match status" value="1"/>
</dbReference>
<protein>
    <submittedName>
        <fullName evidence="3">Lytic transglycosylase domain-containing protein</fullName>
    </submittedName>
</protein>
<dbReference type="AlphaFoldDB" id="A0A8T4H643"/>
<dbReference type="InterPro" id="IPR023346">
    <property type="entry name" value="Lysozyme-like_dom_sf"/>
</dbReference>
<feature type="domain" description="Transglycosylase SLT" evidence="2">
    <location>
        <begin position="124"/>
        <end position="220"/>
    </location>
</feature>
<comment type="caution">
    <text evidence="3">The sequence shown here is derived from an EMBL/GenBank/DDBJ whole genome shotgun (WGS) entry which is preliminary data.</text>
</comment>
<evidence type="ECO:0000313" key="4">
    <source>
        <dbReference type="Proteomes" id="UP000679691"/>
    </source>
</evidence>
<gene>
    <name evidence="3" type="ORF">J5U18_02905</name>
</gene>
<proteinExistence type="inferred from homology"/>
<dbReference type="InterPro" id="IPR008258">
    <property type="entry name" value="Transglycosylase_SLT_dom_1"/>
</dbReference>
<evidence type="ECO:0000259" key="2">
    <source>
        <dbReference type="Pfam" id="PF01464"/>
    </source>
</evidence>
<comment type="similarity">
    <text evidence="1">Belongs to the transglycosylase Slt family.</text>
</comment>
<dbReference type="Proteomes" id="UP000679691">
    <property type="component" value="Unassembled WGS sequence"/>
</dbReference>
<accession>A0A8T4H643</accession>
<evidence type="ECO:0000313" key="3">
    <source>
        <dbReference type="EMBL" id="MBP3942522.1"/>
    </source>
</evidence>
<keyword evidence="4" id="KW-1185">Reference proteome</keyword>
<reference evidence="3" key="1">
    <citation type="submission" date="2021-03" db="EMBL/GenBank/DDBJ databases">
        <authorList>
            <person name="Lu T."/>
            <person name="Wang Q."/>
            <person name="Han X."/>
        </authorList>
    </citation>
    <scope>NUCLEOTIDE SEQUENCE</scope>
    <source>
        <strain evidence="3">WQ 2009</strain>
    </source>
</reference>
<dbReference type="PANTHER" id="PTHR37423">
    <property type="entry name" value="SOLUBLE LYTIC MUREIN TRANSGLYCOSYLASE-RELATED"/>
    <property type="match status" value="1"/>
</dbReference>
<dbReference type="Pfam" id="PF01464">
    <property type="entry name" value="SLT"/>
    <property type="match status" value="1"/>
</dbReference>
<dbReference type="CDD" id="cd16894">
    <property type="entry name" value="MltD-like"/>
    <property type="match status" value="1"/>
</dbReference>
<name>A0A8T4H643_9SPHI</name>
<evidence type="ECO:0000256" key="1">
    <source>
        <dbReference type="ARBA" id="ARBA00007734"/>
    </source>
</evidence>
<dbReference type="PANTHER" id="PTHR37423:SF2">
    <property type="entry name" value="MEMBRANE-BOUND LYTIC MUREIN TRANSGLYCOSYLASE C"/>
    <property type="match status" value="1"/>
</dbReference>